<evidence type="ECO:0000313" key="1">
    <source>
        <dbReference type="EMBL" id="KAJ5216834.1"/>
    </source>
</evidence>
<dbReference type="Proteomes" id="UP001150941">
    <property type="component" value="Unassembled WGS sequence"/>
</dbReference>
<dbReference type="EMBL" id="JAPQKS010000008">
    <property type="protein sequence ID" value="KAJ5216834.1"/>
    <property type="molecule type" value="Genomic_DNA"/>
</dbReference>
<dbReference type="RefSeq" id="XP_058325705.1">
    <property type="nucleotide sequence ID" value="XM_058479137.1"/>
</dbReference>
<name>A0A9W9NDA1_9EURO</name>
<dbReference type="AlphaFoldDB" id="A0A9W9NDA1"/>
<protein>
    <submittedName>
        <fullName evidence="1">Uncharacterized protein</fullName>
    </submittedName>
</protein>
<organism evidence="1 2">
    <name type="scientific">Penicillium chermesinum</name>
    <dbReference type="NCBI Taxonomy" id="63820"/>
    <lineage>
        <taxon>Eukaryota</taxon>
        <taxon>Fungi</taxon>
        <taxon>Dikarya</taxon>
        <taxon>Ascomycota</taxon>
        <taxon>Pezizomycotina</taxon>
        <taxon>Eurotiomycetes</taxon>
        <taxon>Eurotiomycetidae</taxon>
        <taxon>Eurotiales</taxon>
        <taxon>Aspergillaceae</taxon>
        <taxon>Penicillium</taxon>
    </lineage>
</organism>
<gene>
    <name evidence="1" type="ORF">N7468_009842</name>
</gene>
<accession>A0A9W9NDA1</accession>
<keyword evidence="2" id="KW-1185">Reference proteome</keyword>
<proteinExistence type="predicted"/>
<evidence type="ECO:0000313" key="2">
    <source>
        <dbReference type="Proteomes" id="UP001150941"/>
    </source>
</evidence>
<comment type="caution">
    <text evidence="1">The sequence shown here is derived from an EMBL/GenBank/DDBJ whole genome shotgun (WGS) entry which is preliminary data.</text>
</comment>
<dbReference type="GeneID" id="83206441"/>
<sequence length="259" mass="26597">MFSLLLDSGGAQSTTLDDVAVSGSWDAIAMVEAVSFSLEAGVWSVGAGRLANVVGGLENLVIVSSTGMALFDVVGLTMATKLVPLPAESRLPSLVLIGLKTATPLAVLRSVVCGEAAPSVLAMVDVIVNPGLLLAGIWDERSIVTTGSFVALSSAEAATASELSSVAFRVDSDPLVLCGFDNGRFALVDGITSDVLALSGAIVMPSLDPSLDTWSATLWEDGVPLSAITDGPNEFVVLVSCSIAMFELWVSAGAVECRY</sequence>
<reference evidence="1" key="1">
    <citation type="submission" date="2022-11" db="EMBL/GenBank/DDBJ databases">
        <authorList>
            <person name="Petersen C."/>
        </authorList>
    </citation>
    <scope>NUCLEOTIDE SEQUENCE</scope>
    <source>
        <strain evidence="1">IBT 19713</strain>
    </source>
</reference>
<reference evidence="1" key="2">
    <citation type="journal article" date="2023" name="IMA Fungus">
        <title>Comparative genomic study of the Penicillium genus elucidates a diverse pangenome and 15 lateral gene transfer events.</title>
        <authorList>
            <person name="Petersen C."/>
            <person name="Sorensen T."/>
            <person name="Nielsen M.R."/>
            <person name="Sondergaard T.E."/>
            <person name="Sorensen J.L."/>
            <person name="Fitzpatrick D.A."/>
            <person name="Frisvad J.C."/>
            <person name="Nielsen K.L."/>
        </authorList>
    </citation>
    <scope>NUCLEOTIDE SEQUENCE</scope>
    <source>
        <strain evidence="1">IBT 19713</strain>
    </source>
</reference>